<dbReference type="PROSITE" id="PS01124">
    <property type="entry name" value="HTH_ARAC_FAMILY_2"/>
    <property type="match status" value="1"/>
</dbReference>
<name>A0A917X419_9ACTN</name>
<dbReference type="GO" id="GO:0043565">
    <property type="term" value="F:sequence-specific DNA binding"/>
    <property type="evidence" value="ECO:0007669"/>
    <property type="project" value="InterPro"/>
</dbReference>
<sequence length="248" mass="26205">MAGGFGAIAGLLGRPSREPRLLLVHRLDERDPGDPGDPEDPGAGPPRSLLVTHPRAVPSESRGGHTLALAAPLTRVTNAALAPATNLDQTPLVRASRSMMAGLLSDLDHDGRRFGLGIDDVLLSLLRGIVLEHPDASRTAPPEATTATRLRAFIEARHTDSRLDVAQVARELGISRRQLHRHAPDGGVAAMLAERRLATARDLLAAHRALTVAEVAERSGFGTASRLRAQLARRAGGTPKAIRQAASA</sequence>
<reference evidence="6" key="1">
    <citation type="journal article" date="2014" name="Int. J. Syst. Evol. Microbiol.">
        <title>Complete genome sequence of Corynebacterium casei LMG S-19264T (=DSM 44701T), isolated from a smear-ripened cheese.</title>
        <authorList>
            <consortium name="US DOE Joint Genome Institute (JGI-PGF)"/>
            <person name="Walter F."/>
            <person name="Albersmeier A."/>
            <person name="Kalinowski J."/>
            <person name="Ruckert C."/>
        </authorList>
    </citation>
    <scope>NUCLEOTIDE SEQUENCE</scope>
    <source>
        <strain evidence="6">JCM 19831</strain>
    </source>
</reference>
<evidence type="ECO:0000313" key="7">
    <source>
        <dbReference type="Proteomes" id="UP000642070"/>
    </source>
</evidence>
<proteinExistence type="predicted"/>
<dbReference type="EMBL" id="BMPI01000048">
    <property type="protein sequence ID" value="GGM63141.1"/>
    <property type="molecule type" value="Genomic_DNA"/>
</dbReference>
<evidence type="ECO:0000256" key="3">
    <source>
        <dbReference type="ARBA" id="ARBA00023163"/>
    </source>
</evidence>
<dbReference type="Proteomes" id="UP000642070">
    <property type="component" value="Unassembled WGS sequence"/>
</dbReference>
<protein>
    <recommendedName>
        <fullName evidence="5">HTH araC/xylS-type domain-containing protein</fullName>
    </recommendedName>
</protein>
<comment type="caution">
    <text evidence="6">The sequence shown here is derived from an EMBL/GenBank/DDBJ whole genome shotgun (WGS) entry which is preliminary data.</text>
</comment>
<dbReference type="InterPro" id="IPR018060">
    <property type="entry name" value="HTH_AraC"/>
</dbReference>
<dbReference type="PANTHER" id="PTHR46796:SF6">
    <property type="entry name" value="ARAC SUBFAMILY"/>
    <property type="match status" value="1"/>
</dbReference>
<dbReference type="InterPro" id="IPR050204">
    <property type="entry name" value="AraC_XylS_family_regulators"/>
</dbReference>
<evidence type="ECO:0000256" key="1">
    <source>
        <dbReference type="ARBA" id="ARBA00023015"/>
    </source>
</evidence>
<keyword evidence="7" id="KW-1185">Reference proteome</keyword>
<organism evidence="6 7">
    <name type="scientific">Dactylosporangium sucinum</name>
    <dbReference type="NCBI Taxonomy" id="1424081"/>
    <lineage>
        <taxon>Bacteria</taxon>
        <taxon>Bacillati</taxon>
        <taxon>Actinomycetota</taxon>
        <taxon>Actinomycetes</taxon>
        <taxon>Micromonosporales</taxon>
        <taxon>Micromonosporaceae</taxon>
        <taxon>Dactylosporangium</taxon>
    </lineage>
</organism>
<dbReference type="SMART" id="SM00342">
    <property type="entry name" value="HTH_ARAC"/>
    <property type="match status" value="1"/>
</dbReference>
<gene>
    <name evidence="6" type="ORF">GCM10007977_075920</name>
</gene>
<dbReference type="GO" id="GO:0003700">
    <property type="term" value="F:DNA-binding transcription factor activity"/>
    <property type="evidence" value="ECO:0007669"/>
    <property type="project" value="InterPro"/>
</dbReference>
<feature type="domain" description="HTH araC/xylS-type" evidence="5">
    <location>
        <begin position="148"/>
        <end position="245"/>
    </location>
</feature>
<keyword evidence="3" id="KW-0804">Transcription</keyword>
<keyword evidence="1" id="KW-0805">Transcription regulation</keyword>
<evidence type="ECO:0000313" key="6">
    <source>
        <dbReference type="EMBL" id="GGM63141.1"/>
    </source>
</evidence>
<dbReference type="AlphaFoldDB" id="A0A917X419"/>
<feature type="region of interest" description="Disordered" evidence="4">
    <location>
        <begin position="22"/>
        <end position="50"/>
    </location>
</feature>
<evidence type="ECO:0000256" key="2">
    <source>
        <dbReference type="ARBA" id="ARBA00023125"/>
    </source>
</evidence>
<dbReference type="Gene3D" id="1.10.10.60">
    <property type="entry name" value="Homeodomain-like"/>
    <property type="match status" value="1"/>
</dbReference>
<reference evidence="6" key="2">
    <citation type="submission" date="2020-09" db="EMBL/GenBank/DDBJ databases">
        <authorList>
            <person name="Sun Q."/>
            <person name="Ohkuma M."/>
        </authorList>
    </citation>
    <scope>NUCLEOTIDE SEQUENCE</scope>
    <source>
        <strain evidence="6">JCM 19831</strain>
    </source>
</reference>
<keyword evidence="2" id="KW-0238">DNA-binding</keyword>
<accession>A0A917X419</accession>
<dbReference type="PANTHER" id="PTHR46796">
    <property type="entry name" value="HTH-TYPE TRANSCRIPTIONAL ACTIVATOR RHAS-RELATED"/>
    <property type="match status" value="1"/>
</dbReference>
<dbReference type="Pfam" id="PF12833">
    <property type="entry name" value="HTH_18"/>
    <property type="match status" value="1"/>
</dbReference>
<evidence type="ECO:0000256" key="4">
    <source>
        <dbReference type="SAM" id="MobiDB-lite"/>
    </source>
</evidence>
<evidence type="ECO:0000259" key="5">
    <source>
        <dbReference type="PROSITE" id="PS01124"/>
    </source>
</evidence>
<feature type="compositionally biased region" description="Basic and acidic residues" evidence="4">
    <location>
        <begin position="22"/>
        <end position="33"/>
    </location>
</feature>